<sequence length="203" mass="20947">MTRKFPLFATAAALALAAVAPAMASPSASVPAGGKLAFDVIRKGKDIGDYTVSFSGSGNDVTATIATNISVKVPVIGVSAYRFKQASTETWRGGKLAGLTSKTDDNGTAHDITLGASPLVPASLWNADIVHASKVLNTIDGSTDAIKVSNMGPESIATGAGTVKATHYALRGGLNRDLWYDGAKLVHVRLTADDGSQVDYVLK</sequence>
<feature type="chain" id="PRO_5032503368" description="Lipoprotein" evidence="1">
    <location>
        <begin position="25"/>
        <end position="203"/>
    </location>
</feature>
<feature type="signal peptide" evidence="1">
    <location>
        <begin position="1"/>
        <end position="24"/>
    </location>
</feature>
<dbReference type="EMBL" id="WMIF01000027">
    <property type="protein sequence ID" value="MTH36055.1"/>
    <property type="molecule type" value="Genomic_DNA"/>
</dbReference>
<dbReference type="InterPro" id="IPR045767">
    <property type="entry name" value="DUF6134"/>
</dbReference>
<name>A0A844H7L2_9RHOB</name>
<comment type="caution">
    <text evidence="2">The sequence shown here is derived from an EMBL/GenBank/DDBJ whole genome shotgun (WGS) entry which is preliminary data.</text>
</comment>
<keyword evidence="3" id="KW-1185">Reference proteome</keyword>
<gene>
    <name evidence="2" type="ORF">GL279_15745</name>
</gene>
<dbReference type="RefSeq" id="WP_155065565.1">
    <property type="nucleotide sequence ID" value="NZ_WMIF01000027.1"/>
</dbReference>
<reference evidence="2 3" key="1">
    <citation type="submission" date="2019-11" db="EMBL/GenBank/DDBJ databases">
        <authorList>
            <person name="Dong K."/>
        </authorList>
    </citation>
    <scope>NUCLEOTIDE SEQUENCE [LARGE SCALE GENOMIC DNA]</scope>
    <source>
        <strain evidence="2 3">JCM 17370</strain>
    </source>
</reference>
<evidence type="ECO:0000256" key="1">
    <source>
        <dbReference type="SAM" id="SignalP"/>
    </source>
</evidence>
<evidence type="ECO:0000313" key="2">
    <source>
        <dbReference type="EMBL" id="MTH36055.1"/>
    </source>
</evidence>
<protein>
    <recommendedName>
        <fullName evidence="4">Lipoprotein</fullName>
    </recommendedName>
</protein>
<dbReference type="AlphaFoldDB" id="A0A844H7L2"/>
<proteinExistence type="predicted"/>
<accession>A0A844H7L2</accession>
<organism evidence="2 3">
    <name type="scientific">Paracoccus limosus</name>
    <dbReference type="NCBI Taxonomy" id="913252"/>
    <lineage>
        <taxon>Bacteria</taxon>
        <taxon>Pseudomonadati</taxon>
        <taxon>Pseudomonadota</taxon>
        <taxon>Alphaproteobacteria</taxon>
        <taxon>Rhodobacterales</taxon>
        <taxon>Paracoccaceae</taxon>
        <taxon>Paracoccus</taxon>
    </lineage>
</organism>
<evidence type="ECO:0000313" key="3">
    <source>
        <dbReference type="Proteomes" id="UP000442533"/>
    </source>
</evidence>
<dbReference type="Proteomes" id="UP000442533">
    <property type="component" value="Unassembled WGS sequence"/>
</dbReference>
<evidence type="ECO:0008006" key="4">
    <source>
        <dbReference type="Google" id="ProtNLM"/>
    </source>
</evidence>
<dbReference type="Pfam" id="PF19630">
    <property type="entry name" value="DUF6134"/>
    <property type="match status" value="1"/>
</dbReference>
<keyword evidence="1" id="KW-0732">Signal</keyword>
<dbReference type="OrthoDB" id="6086999at2"/>